<dbReference type="GO" id="GO:0016567">
    <property type="term" value="P:protein ubiquitination"/>
    <property type="evidence" value="ECO:0007669"/>
    <property type="project" value="InterPro"/>
</dbReference>
<dbReference type="InterPro" id="IPR044066">
    <property type="entry name" value="TRIAD_supradom"/>
</dbReference>
<reference evidence="13" key="1">
    <citation type="submission" date="2023-03" db="EMBL/GenBank/DDBJ databases">
        <title>Massive genome expansion in bonnet fungi (Mycena s.s.) driven by repeated elements and novel gene families across ecological guilds.</title>
        <authorList>
            <consortium name="Lawrence Berkeley National Laboratory"/>
            <person name="Harder C.B."/>
            <person name="Miyauchi S."/>
            <person name="Viragh M."/>
            <person name="Kuo A."/>
            <person name="Thoen E."/>
            <person name="Andreopoulos B."/>
            <person name="Lu D."/>
            <person name="Skrede I."/>
            <person name="Drula E."/>
            <person name="Henrissat B."/>
            <person name="Morin E."/>
            <person name="Kohler A."/>
            <person name="Barry K."/>
            <person name="LaButti K."/>
            <person name="Morin E."/>
            <person name="Salamov A."/>
            <person name="Lipzen A."/>
            <person name="Mereny Z."/>
            <person name="Hegedus B."/>
            <person name="Baldrian P."/>
            <person name="Stursova M."/>
            <person name="Weitz H."/>
            <person name="Taylor A."/>
            <person name="Grigoriev I.V."/>
            <person name="Nagy L.G."/>
            <person name="Martin F."/>
            <person name="Kauserud H."/>
        </authorList>
    </citation>
    <scope>NUCLEOTIDE SEQUENCE</scope>
    <source>
        <strain evidence="13">CBHHK188m</strain>
    </source>
</reference>
<comment type="catalytic activity">
    <reaction evidence="1">
        <text>[E2 ubiquitin-conjugating enzyme]-S-ubiquitinyl-L-cysteine + [acceptor protein]-L-lysine = [E2 ubiquitin-conjugating enzyme]-L-cysteine + [acceptor protein]-N(6)-ubiquitinyl-L-lysine.</text>
        <dbReference type="EC" id="2.3.2.31"/>
    </reaction>
</comment>
<evidence type="ECO:0000259" key="11">
    <source>
        <dbReference type="PROSITE" id="PS50089"/>
    </source>
</evidence>
<evidence type="ECO:0000313" key="14">
    <source>
        <dbReference type="Proteomes" id="UP001215280"/>
    </source>
</evidence>
<dbReference type="Pfam" id="PF01485">
    <property type="entry name" value="IBR"/>
    <property type="match status" value="1"/>
</dbReference>
<feature type="transmembrane region" description="Helical" evidence="10">
    <location>
        <begin position="346"/>
        <end position="366"/>
    </location>
</feature>
<evidence type="ECO:0000256" key="7">
    <source>
        <dbReference type="ARBA" id="ARBA00022786"/>
    </source>
</evidence>
<keyword evidence="10" id="KW-0812">Transmembrane</keyword>
<dbReference type="EMBL" id="JARJLG010000081">
    <property type="protein sequence ID" value="KAJ7750691.1"/>
    <property type="molecule type" value="Genomic_DNA"/>
</dbReference>
<dbReference type="EC" id="2.3.2.31" evidence="2"/>
<dbReference type="PROSITE" id="PS00518">
    <property type="entry name" value="ZF_RING_1"/>
    <property type="match status" value="2"/>
</dbReference>
<dbReference type="PANTHER" id="PTHR11685">
    <property type="entry name" value="RBR FAMILY RING FINGER AND IBR DOMAIN-CONTAINING"/>
    <property type="match status" value="1"/>
</dbReference>
<evidence type="ECO:0000256" key="6">
    <source>
        <dbReference type="ARBA" id="ARBA00022771"/>
    </source>
</evidence>
<evidence type="ECO:0000313" key="13">
    <source>
        <dbReference type="EMBL" id="KAJ7750691.1"/>
    </source>
</evidence>
<evidence type="ECO:0000256" key="5">
    <source>
        <dbReference type="ARBA" id="ARBA00022737"/>
    </source>
</evidence>
<protein>
    <recommendedName>
        <fullName evidence="2">RBR-type E3 ubiquitin transferase</fullName>
        <ecNumber evidence="2">2.3.2.31</ecNumber>
    </recommendedName>
</protein>
<evidence type="ECO:0000256" key="10">
    <source>
        <dbReference type="SAM" id="Phobius"/>
    </source>
</evidence>
<name>A0AAD7IUE2_9AGAR</name>
<feature type="domain" description="RING-type" evidence="11">
    <location>
        <begin position="510"/>
        <end position="558"/>
    </location>
</feature>
<evidence type="ECO:0000256" key="8">
    <source>
        <dbReference type="ARBA" id="ARBA00022833"/>
    </source>
</evidence>
<dbReference type="GO" id="GO:0008270">
    <property type="term" value="F:zinc ion binding"/>
    <property type="evidence" value="ECO:0007669"/>
    <property type="project" value="UniProtKB-KW"/>
</dbReference>
<dbReference type="SUPFAM" id="SSF57850">
    <property type="entry name" value="RING/U-box"/>
    <property type="match status" value="3"/>
</dbReference>
<keyword evidence="4" id="KW-0479">Metal-binding</keyword>
<dbReference type="InterPro" id="IPR017907">
    <property type="entry name" value="Znf_RING_CS"/>
</dbReference>
<dbReference type="InterPro" id="IPR013083">
    <property type="entry name" value="Znf_RING/FYVE/PHD"/>
</dbReference>
<keyword evidence="6 9" id="KW-0863">Zinc-finger</keyword>
<keyword evidence="3" id="KW-0808">Transferase</keyword>
<evidence type="ECO:0000256" key="1">
    <source>
        <dbReference type="ARBA" id="ARBA00001798"/>
    </source>
</evidence>
<dbReference type="InterPro" id="IPR001841">
    <property type="entry name" value="Znf_RING"/>
</dbReference>
<keyword evidence="10" id="KW-0472">Membrane</keyword>
<accession>A0AAD7IUE2</accession>
<dbReference type="Gene3D" id="3.30.40.10">
    <property type="entry name" value="Zinc/RING finger domain, C3HC4 (zinc finger)"/>
    <property type="match status" value="2"/>
</dbReference>
<dbReference type="GO" id="GO:0061630">
    <property type="term" value="F:ubiquitin protein ligase activity"/>
    <property type="evidence" value="ECO:0007669"/>
    <property type="project" value="UniProtKB-EC"/>
</dbReference>
<feature type="transmembrane region" description="Helical" evidence="10">
    <location>
        <begin position="316"/>
        <end position="334"/>
    </location>
</feature>
<keyword evidence="14" id="KW-1185">Reference proteome</keyword>
<dbReference type="PROSITE" id="PS51873">
    <property type="entry name" value="TRIAD"/>
    <property type="match status" value="1"/>
</dbReference>
<feature type="transmembrane region" description="Helical" evidence="10">
    <location>
        <begin position="239"/>
        <end position="257"/>
    </location>
</feature>
<evidence type="ECO:0000256" key="2">
    <source>
        <dbReference type="ARBA" id="ARBA00012251"/>
    </source>
</evidence>
<dbReference type="SMART" id="SM00647">
    <property type="entry name" value="IBR"/>
    <property type="match status" value="1"/>
</dbReference>
<keyword evidence="7" id="KW-0833">Ubl conjugation pathway</keyword>
<comment type="caution">
    <text evidence="13">The sequence shown here is derived from an EMBL/GenBank/DDBJ whole genome shotgun (WGS) entry which is preliminary data.</text>
</comment>
<gene>
    <name evidence="13" type="ORF">DFH07DRAFT_961288</name>
</gene>
<feature type="transmembrane region" description="Helical" evidence="10">
    <location>
        <begin position="264"/>
        <end position="284"/>
    </location>
</feature>
<dbReference type="SMART" id="SM00184">
    <property type="entry name" value="RING"/>
    <property type="match status" value="4"/>
</dbReference>
<keyword evidence="8" id="KW-0862">Zinc</keyword>
<evidence type="ECO:0000256" key="3">
    <source>
        <dbReference type="ARBA" id="ARBA00022679"/>
    </source>
</evidence>
<evidence type="ECO:0000256" key="9">
    <source>
        <dbReference type="PROSITE-ProRule" id="PRU00175"/>
    </source>
</evidence>
<dbReference type="InterPro" id="IPR031127">
    <property type="entry name" value="E3_UB_ligase_RBR"/>
</dbReference>
<feature type="domain" description="RING-type" evidence="11">
    <location>
        <begin position="36"/>
        <end position="83"/>
    </location>
</feature>
<dbReference type="Gene3D" id="1.20.120.1750">
    <property type="match status" value="1"/>
</dbReference>
<dbReference type="AlphaFoldDB" id="A0AAD7IUE2"/>
<keyword evidence="10" id="KW-1133">Transmembrane helix</keyword>
<dbReference type="PROSITE" id="PS50089">
    <property type="entry name" value="ZF_RING_2"/>
    <property type="match status" value="2"/>
</dbReference>
<evidence type="ECO:0000259" key="12">
    <source>
        <dbReference type="PROSITE" id="PS51873"/>
    </source>
</evidence>
<evidence type="ECO:0000256" key="4">
    <source>
        <dbReference type="ARBA" id="ARBA00022723"/>
    </source>
</evidence>
<proteinExistence type="predicted"/>
<organism evidence="13 14">
    <name type="scientific">Mycena maculata</name>
    <dbReference type="NCBI Taxonomy" id="230809"/>
    <lineage>
        <taxon>Eukaryota</taxon>
        <taxon>Fungi</taxon>
        <taxon>Dikarya</taxon>
        <taxon>Basidiomycota</taxon>
        <taxon>Agaricomycotina</taxon>
        <taxon>Agaricomycetes</taxon>
        <taxon>Agaricomycetidae</taxon>
        <taxon>Agaricales</taxon>
        <taxon>Marasmiineae</taxon>
        <taxon>Mycenaceae</taxon>
        <taxon>Mycena</taxon>
    </lineage>
</organism>
<dbReference type="InterPro" id="IPR002867">
    <property type="entry name" value="IBR_dom"/>
</dbReference>
<dbReference type="CDD" id="cd22584">
    <property type="entry name" value="Rcat_RBR_unk"/>
    <property type="match status" value="1"/>
</dbReference>
<dbReference type="Proteomes" id="UP001215280">
    <property type="component" value="Unassembled WGS sequence"/>
</dbReference>
<feature type="domain" description="RING-type" evidence="12">
    <location>
        <begin position="506"/>
        <end position="727"/>
    </location>
</feature>
<keyword evidence="5" id="KW-0677">Repeat</keyword>
<sequence>MDQHLIAAAVMQSEFHAEDRLLRLERAELQAGAFECSMCLEIYPQDCVSRVSGCPHEFCRDCLRAHVISTLKEEVLPTFCPMCVSDDARGEPGRITGDLIEMAGLTEEQCRLFRELEISPQRLYIFLDCPKCKESMLVSRMDYEEASVLECLLPGCKHMWCKVCQRTIFDLAAAIEHLCDGLSDLQGIAQGKGWKSCPGCQTPYEKIEGSDHVQRSSQALALAFSLSLAPSRTEFPPIMHRWALLIVVSGIRASVVVKSTINVLSTLAVPMSMTFGIGLSALAIGAQQPNVSVTAVPAASSSAAPHTHHGLSTVEILFIQFVGITVFLMVCCCGSCRSCLGESFKILCYLIGCFIYGLVYPIYRVFHLGRRIWRPMWRRPRRNEVPLRNENVDLHINPIRTNTVPVALPQPIVILSHRRTADEPTSRGKIGPEDEERRSLIIQHPKRVHSVPSRIPSANLEPETSSIHWDHTQQTSDESVVAAEVQRLFDDEDRRLCAERVALQGQRFHCIICLDEHPRDNLAPIPGCTHTFCRDCIRGYVLSDLTQKILPAVCPQCRSTDARNNPGLITGDLVKTLVTSEEYRMFQELELNPLVTFLECLKCKESLFVDRQEYEAGVFLVCPVEGCNHTWCRICGKTIDDLVAPVHECIGEAELHALMERRGWKYCPGCRTPYEKTEGCNHMQCSSPGGCGTHFCYKCGEVIVRSAPAPETQEAVRAHYRRCTMFQVD</sequence>